<reference evidence="1 2" key="1">
    <citation type="submission" date="2021-04" db="EMBL/GenBank/DDBJ databases">
        <authorList>
            <person name="De Guttry C."/>
            <person name="Zahm M."/>
            <person name="Klopp C."/>
            <person name="Cabau C."/>
            <person name="Louis A."/>
            <person name="Berthelot C."/>
            <person name="Parey E."/>
            <person name="Roest Crollius H."/>
            <person name="Montfort J."/>
            <person name="Robinson-Rechavi M."/>
            <person name="Bucao C."/>
            <person name="Bouchez O."/>
            <person name="Gislard M."/>
            <person name="Lluch J."/>
            <person name="Milhes M."/>
            <person name="Lampietro C."/>
            <person name="Lopez Roques C."/>
            <person name="Donnadieu C."/>
            <person name="Braasch I."/>
            <person name="Desvignes T."/>
            <person name="Postlethwait J."/>
            <person name="Bobe J."/>
            <person name="Wedekind C."/>
            <person name="Guiguen Y."/>
        </authorList>
    </citation>
    <scope>NUCLEOTIDE SEQUENCE [LARGE SCALE GENOMIC DNA]</scope>
    <source>
        <strain evidence="1">Cs_M1</strain>
        <tissue evidence="1">Blood</tissue>
    </source>
</reference>
<dbReference type="EMBL" id="JAGTTL010000026">
    <property type="protein sequence ID" value="KAK6301670.1"/>
    <property type="molecule type" value="Genomic_DNA"/>
</dbReference>
<dbReference type="AlphaFoldDB" id="A0AAN8QEL7"/>
<comment type="caution">
    <text evidence="1">The sequence shown here is derived from an EMBL/GenBank/DDBJ whole genome shotgun (WGS) entry which is preliminary data.</text>
</comment>
<accession>A0AAN8QEL7</accession>
<proteinExistence type="predicted"/>
<evidence type="ECO:0000313" key="1">
    <source>
        <dbReference type="EMBL" id="KAK6301670.1"/>
    </source>
</evidence>
<protein>
    <submittedName>
        <fullName evidence="1">Uncharacterized protein</fullName>
    </submittedName>
</protein>
<gene>
    <name evidence="1" type="ORF">J4Q44_G00277230</name>
</gene>
<organism evidence="1 2">
    <name type="scientific">Coregonus suidteri</name>
    <dbReference type="NCBI Taxonomy" id="861788"/>
    <lineage>
        <taxon>Eukaryota</taxon>
        <taxon>Metazoa</taxon>
        <taxon>Chordata</taxon>
        <taxon>Craniata</taxon>
        <taxon>Vertebrata</taxon>
        <taxon>Euteleostomi</taxon>
        <taxon>Actinopterygii</taxon>
        <taxon>Neopterygii</taxon>
        <taxon>Teleostei</taxon>
        <taxon>Protacanthopterygii</taxon>
        <taxon>Salmoniformes</taxon>
        <taxon>Salmonidae</taxon>
        <taxon>Coregoninae</taxon>
        <taxon>Coregonus</taxon>
    </lineage>
</organism>
<name>A0AAN8QEL7_9TELE</name>
<keyword evidence="2" id="KW-1185">Reference proteome</keyword>
<sequence length="117" mass="12829">MMGQGNPSRPNLPRTQRTLVQLCTASWVSRPAVTQPRIEPGFVVAPQALRCSALDRCAAREAPNIEYSDNCSSTHSCSQHANCAHSKLVALCDKTAHFRVTLYCPQHKVHLCNSNAV</sequence>
<dbReference type="Proteomes" id="UP001356427">
    <property type="component" value="Unassembled WGS sequence"/>
</dbReference>
<evidence type="ECO:0000313" key="2">
    <source>
        <dbReference type="Proteomes" id="UP001356427"/>
    </source>
</evidence>